<protein>
    <recommendedName>
        <fullName evidence="4">Pentatricopeptide repeat protein</fullName>
    </recommendedName>
</protein>
<name>A0A6S6VH39_9PLEO</name>
<feature type="compositionally biased region" description="Basic and acidic residues" evidence="1">
    <location>
        <begin position="616"/>
        <end position="627"/>
    </location>
</feature>
<proteinExistence type="predicted"/>
<sequence>MLAIWSRAIPNPGTCRCISCVSSPAALVRRGGRTKLRGTWPLGAPSSTFVYTAIFAVGLSVDAKSKAYRNKQWKEAFARLNDARDNCAPAKEMEEVNSGYNPGIRQGLSFENLPEDFDWEAFERIVGMELVDDQVLQTQEVQSQLRDYATMDWEDLRYDSRFPGVPPLEWPANTGPDLILYNLPPQSLWASDTQRLNAIRRRHTWKKLAIQELATCFLIHELLHSAKVSCHAKSARSELEKLAPQILEVMSQTEDQYKVARFEILQALRVVSNTPVDSSAEKIADARKYAGHRAIPHYYQDADGDFYAITKQMNDGLKTLLRDVPRGNAKEESIMIAKICHNLLISTASPDLQTFNTLLVGFRHWRRRELIDRVIAAFYVNKIRPNEITCREILNHYAHVVRPESFSRFVARMRGVGETLMLANPNISVNEASQDRLVRTNNEKIYQKVYPTPMVFDALIRGVMRFAGFERALDIYYEMKADGWGLEVQSLTRLLKDCVRRVDWEGGLYVWAEINSIGSRAKYRNMADAYTHMLSLCSLSNETVAFNQILSDIGRRGFDVKSIIDAATELTREQENKKVYLAPAWAADNMLIAASDYIQDAKPDEPGIVSELPEDPDIRFSQHHPDPIDDIENSTPDHGKDNKDAWAAWLEHELGYKPKDPEP</sequence>
<dbReference type="Proteomes" id="UP000472372">
    <property type="component" value="Chromosome 2"/>
</dbReference>
<dbReference type="Gene3D" id="1.25.40.10">
    <property type="entry name" value="Tetratricopeptide repeat domain"/>
    <property type="match status" value="1"/>
</dbReference>
<feature type="compositionally biased region" description="Basic and acidic residues" evidence="1">
    <location>
        <begin position="635"/>
        <end position="645"/>
    </location>
</feature>
<dbReference type="AlphaFoldDB" id="A0A6S6VH39"/>
<evidence type="ECO:0000256" key="1">
    <source>
        <dbReference type="SAM" id="MobiDB-lite"/>
    </source>
</evidence>
<organism evidence="2 3">
    <name type="scientific">Pyrenophora teres f. teres</name>
    <dbReference type="NCBI Taxonomy" id="97479"/>
    <lineage>
        <taxon>Eukaryota</taxon>
        <taxon>Fungi</taxon>
        <taxon>Dikarya</taxon>
        <taxon>Ascomycota</taxon>
        <taxon>Pezizomycotina</taxon>
        <taxon>Dothideomycetes</taxon>
        <taxon>Pleosporomycetidae</taxon>
        <taxon>Pleosporales</taxon>
        <taxon>Pleosporineae</taxon>
        <taxon>Pleosporaceae</taxon>
        <taxon>Pyrenophora</taxon>
    </lineage>
</organism>
<reference evidence="2" key="1">
    <citation type="submission" date="2021-02" db="EMBL/GenBank/DDBJ databases">
        <authorList>
            <person name="Syme A R."/>
            <person name="Syme A R."/>
            <person name="Moolhuijzen P."/>
        </authorList>
    </citation>
    <scope>NUCLEOTIDE SEQUENCE</scope>
    <source>
        <strain evidence="2">W1-1</strain>
    </source>
</reference>
<dbReference type="InterPro" id="IPR011990">
    <property type="entry name" value="TPR-like_helical_dom_sf"/>
</dbReference>
<accession>A0A6S6VH39</accession>
<evidence type="ECO:0000313" key="3">
    <source>
        <dbReference type="Proteomes" id="UP000472372"/>
    </source>
</evidence>
<feature type="region of interest" description="Disordered" evidence="1">
    <location>
        <begin position="603"/>
        <end position="645"/>
    </location>
</feature>
<dbReference type="EMBL" id="HG992978">
    <property type="protein sequence ID" value="CAE7012437.1"/>
    <property type="molecule type" value="Genomic_DNA"/>
</dbReference>
<evidence type="ECO:0000313" key="2">
    <source>
        <dbReference type="EMBL" id="CAE7012437.1"/>
    </source>
</evidence>
<evidence type="ECO:0008006" key="4">
    <source>
        <dbReference type="Google" id="ProtNLM"/>
    </source>
</evidence>
<gene>
    <name evidence="2" type="ORF">PTTW11_02357</name>
</gene>